<sequence>MGGQVISASRTTAQSFATKQQSRSYQEFNLPPRKLQINRMKFSALAIATLVGAVSALPGPRPMITAAPEMKDLSASVSAKHTSKHSATHPRRAELSLHQILIVVHLPQLLQRLLRPLRLRHDDILKGFDSSNGAHNDWGF</sequence>
<protein>
    <submittedName>
        <fullName evidence="2">Uncharacterized protein</fullName>
    </submittedName>
</protein>
<dbReference type="AlphaFoldDB" id="A0A553HR98"/>
<reference evidence="3" key="1">
    <citation type="submission" date="2019-06" db="EMBL/GenBank/DDBJ databases">
        <title>Draft genome sequence of the griseofulvin-producing fungus Xylaria cubensis strain G536.</title>
        <authorList>
            <person name="Mead M.E."/>
            <person name="Raja H.A."/>
            <person name="Steenwyk J.L."/>
            <person name="Knowles S.L."/>
            <person name="Oberlies N.H."/>
            <person name="Rokas A."/>
        </authorList>
    </citation>
    <scope>NUCLEOTIDE SEQUENCE [LARGE SCALE GENOMIC DNA]</scope>
    <source>
        <strain evidence="3">G536</strain>
    </source>
</reference>
<evidence type="ECO:0000313" key="2">
    <source>
        <dbReference type="EMBL" id="TRX90487.1"/>
    </source>
</evidence>
<name>A0A553HR98_9PEZI</name>
<evidence type="ECO:0000313" key="3">
    <source>
        <dbReference type="Proteomes" id="UP000319160"/>
    </source>
</evidence>
<proteinExistence type="predicted"/>
<accession>A0A553HR98</accession>
<feature type="region of interest" description="Disordered" evidence="1">
    <location>
        <begin position="1"/>
        <end position="23"/>
    </location>
</feature>
<keyword evidence="3" id="KW-1185">Reference proteome</keyword>
<comment type="caution">
    <text evidence="2">The sequence shown here is derived from an EMBL/GenBank/DDBJ whole genome shotgun (WGS) entry which is preliminary data.</text>
</comment>
<dbReference type="EMBL" id="VFLP01000055">
    <property type="protein sequence ID" value="TRX90487.1"/>
    <property type="molecule type" value="Genomic_DNA"/>
</dbReference>
<dbReference type="OrthoDB" id="4748644at2759"/>
<evidence type="ECO:0000256" key="1">
    <source>
        <dbReference type="SAM" id="MobiDB-lite"/>
    </source>
</evidence>
<organism evidence="2 3">
    <name type="scientific">Xylaria flabelliformis</name>
    <dbReference type="NCBI Taxonomy" id="2512241"/>
    <lineage>
        <taxon>Eukaryota</taxon>
        <taxon>Fungi</taxon>
        <taxon>Dikarya</taxon>
        <taxon>Ascomycota</taxon>
        <taxon>Pezizomycotina</taxon>
        <taxon>Sordariomycetes</taxon>
        <taxon>Xylariomycetidae</taxon>
        <taxon>Xylariales</taxon>
        <taxon>Xylariaceae</taxon>
        <taxon>Xylaria</taxon>
    </lineage>
</organism>
<gene>
    <name evidence="2" type="ORF">FHL15_008656</name>
</gene>
<dbReference type="Proteomes" id="UP000319160">
    <property type="component" value="Unassembled WGS sequence"/>
</dbReference>